<evidence type="ECO:0000256" key="3">
    <source>
        <dbReference type="SAM" id="MobiDB-lite"/>
    </source>
</evidence>
<reference evidence="5" key="1">
    <citation type="journal article" date="2019" name="Int. J. Syst. Evol. Microbiol.">
        <title>The Global Catalogue of Microorganisms (GCM) 10K type strain sequencing project: providing services to taxonomists for standard genome sequencing and annotation.</title>
        <authorList>
            <consortium name="The Broad Institute Genomics Platform"/>
            <consortium name="The Broad Institute Genome Sequencing Center for Infectious Disease"/>
            <person name="Wu L."/>
            <person name="Ma J."/>
        </authorList>
    </citation>
    <scope>NUCLEOTIDE SEQUENCE [LARGE SCALE GENOMIC DNA]</scope>
    <source>
        <strain evidence="5">CGMCC 1.12859</strain>
    </source>
</reference>
<evidence type="ECO:0000313" key="4">
    <source>
        <dbReference type="EMBL" id="MFC7181192.1"/>
    </source>
</evidence>
<accession>A0ABW2FXP0</accession>
<comment type="similarity">
    <text evidence="1">Belongs to the PhzF family.</text>
</comment>
<feature type="region of interest" description="Disordered" evidence="3">
    <location>
        <begin position="291"/>
        <end position="322"/>
    </location>
</feature>
<keyword evidence="2 4" id="KW-0413">Isomerase</keyword>
<dbReference type="GO" id="GO:0016853">
    <property type="term" value="F:isomerase activity"/>
    <property type="evidence" value="ECO:0007669"/>
    <property type="project" value="UniProtKB-KW"/>
</dbReference>
<dbReference type="SUPFAM" id="SSF54506">
    <property type="entry name" value="Diaminopimelate epimerase-like"/>
    <property type="match status" value="1"/>
</dbReference>
<proteinExistence type="inferred from homology"/>
<gene>
    <name evidence="4" type="ORF">ACFQMG_16665</name>
</gene>
<feature type="region of interest" description="Disordered" evidence="3">
    <location>
        <begin position="28"/>
        <end position="51"/>
    </location>
</feature>
<dbReference type="EMBL" id="JBHTAJ010000028">
    <property type="protein sequence ID" value="MFC7181192.1"/>
    <property type="molecule type" value="Genomic_DNA"/>
</dbReference>
<evidence type="ECO:0000313" key="5">
    <source>
        <dbReference type="Proteomes" id="UP001596435"/>
    </source>
</evidence>
<organism evidence="4 5">
    <name type="scientific">Kitasatospora paranensis</name>
    <dbReference type="NCBI Taxonomy" id="258053"/>
    <lineage>
        <taxon>Bacteria</taxon>
        <taxon>Bacillati</taxon>
        <taxon>Actinomycetota</taxon>
        <taxon>Actinomycetes</taxon>
        <taxon>Kitasatosporales</taxon>
        <taxon>Streptomycetaceae</taxon>
        <taxon>Kitasatospora</taxon>
    </lineage>
</organism>
<dbReference type="PANTHER" id="PTHR13774">
    <property type="entry name" value="PHENAZINE BIOSYNTHESIS PROTEIN"/>
    <property type="match status" value="1"/>
</dbReference>
<dbReference type="Pfam" id="PF02567">
    <property type="entry name" value="PhzC-PhzF"/>
    <property type="match status" value="1"/>
</dbReference>
<evidence type="ECO:0000256" key="2">
    <source>
        <dbReference type="ARBA" id="ARBA00023235"/>
    </source>
</evidence>
<dbReference type="NCBIfam" id="TIGR00654">
    <property type="entry name" value="PhzF_family"/>
    <property type="match status" value="1"/>
</dbReference>
<name>A0ABW2FXP0_9ACTN</name>
<dbReference type="RefSeq" id="WP_345704237.1">
    <property type="nucleotide sequence ID" value="NZ_BAABKV010000001.1"/>
</dbReference>
<sequence length="607" mass="64258">MRIRIIDAFTDRPFGGNPAAVCVLDETDRPGGADRPGWTHQPDGPDRPDGTWPEDAWMRRVAAEMNQSETAFALRRAAPDGTDWGLRWFTPVNEAHLCGHATLATAHALHSDGLIGRDWVRFGTRSGVLRARPEADGSITLDLPASRSVPAEPLPGLESALGCTPLAVLRTAALDKALVLLSDERTVRALTPDLAAVARLPIRSVTVTAPAEDRAAGYDFVSRNFCPAVGIPEDPVTGGAHTALAPYWAARLGRSEVTGYQASSRGGLMACLVTGERVMLRGRAVTVVDGTLRSEPTGPRQPLRRAAVGRAATRSPVHRHGGILWRRKPGGGETAAVNTLAPALKPSDAPRPDPRAHGLAADFAGMDDLVADLVLPAHAPSYVVSALETSRELVRHAFYRYEFGTVAVTHALVAVEHALGERCGVGPTFPDLITQAAAAGLVPPGAADLLQACRLLRDQVARGTVTSAALTLPRAVEMVRAAFDTAALLFPAPAAAGTTTEDGGGTPSDNRLARLWAEHRGTPFPASFRGVDIENVDLILLDADVAGLVQRELTRGLDDEGIAILWACIANLDRILPLIGTEDCRSFYAQLRTLAGLAAARHTPAAS</sequence>
<protein>
    <submittedName>
        <fullName evidence="4">PhzF family phenazine biosynthesis isomerase</fullName>
    </submittedName>
</protein>
<keyword evidence="5" id="KW-1185">Reference proteome</keyword>
<dbReference type="Gene3D" id="3.10.310.10">
    <property type="entry name" value="Diaminopimelate Epimerase, Chain A, domain 1"/>
    <property type="match status" value="2"/>
</dbReference>
<evidence type="ECO:0000256" key="1">
    <source>
        <dbReference type="ARBA" id="ARBA00008270"/>
    </source>
</evidence>
<dbReference type="Proteomes" id="UP001596435">
    <property type="component" value="Unassembled WGS sequence"/>
</dbReference>
<dbReference type="InterPro" id="IPR003719">
    <property type="entry name" value="Phenazine_PhzF-like"/>
</dbReference>
<comment type="caution">
    <text evidence="4">The sequence shown here is derived from an EMBL/GenBank/DDBJ whole genome shotgun (WGS) entry which is preliminary data.</text>
</comment>
<dbReference type="PANTHER" id="PTHR13774:SF17">
    <property type="entry name" value="PHENAZINE BIOSYNTHESIS-LIKE DOMAIN-CONTAINING PROTEIN"/>
    <property type="match status" value="1"/>
</dbReference>